<dbReference type="SUPFAM" id="SSF82171">
    <property type="entry name" value="DPP6 N-terminal domain-like"/>
    <property type="match status" value="1"/>
</dbReference>
<dbReference type="GO" id="GO:0006508">
    <property type="term" value="P:proteolysis"/>
    <property type="evidence" value="ECO:0007669"/>
    <property type="project" value="UniProtKB-KW"/>
</dbReference>
<name>A0ABT0IB48_9ACTN</name>
<dbReference type="InterPro" id="IPR003593">
    <property type="entry name" value="AAA+_ATPase"/>
</dbReference>
<dbReference type="Pfam" id="PF13365">
    <property type="entry name" value="Trypsin_2"/>
    <property type="match status" value="1"/>
</dbReference>
<dbReference type="InterPro" id="IPR009003">
    <property type="entry name" value="Peptidase_S1_PA"/>
</dbReference>
<dbReference type="SUPFAM" id="SSF50969">
    <property type="entry name" value="YVTN repeat-like/Quinoprotein amine dehydrogenase"/>
    <property type="match status" value="1"/>
</dbReference>
<dbReference type="Gene3D" id="2.40.10.10">
    <property type="entry name" value="Trypsin-like serine proteases"/>
    <property type="match status" value="2"/>
</dbReference>
<evidence type="ECO:0000259" key="3">
    <source>
        <dbReference type="SMART" id="SM00382"/>
    </source>
</evidence>
<keyword evidence="2" id="KW-1133">Transmembrane helix</keyword>
<proteinExistence type="predicted"/>
<keyword evidence="4" id="KW-0378">Hydrolase</keyword>
<evidence type="ECO:0000313" key="4">
    <source>
        <dbReference type="EMBL" id="MCK8678539.1"/>
    </source>
</evidence>
<dbReference type="InterPro" id="IPR011044">
    <property type="entry name" value="Quino_amine_DH_bsu"/>
</dbReference>
<dbReference type="SUPFAM" id="SSF50494">
    <property type="entry name" value="Trypsin-like serine proteases"/>
    <property type="match status" value="1"/>
</dbReference>
<feature type="domain" description="AAA+ ATPase" evidence="3">
    <location>
        <begin position="248"/>
        <end position="405"/>
    </location>
</feature>
<evidence type="ECO:0000256" key="2">
    <source>
        <dbReference type="SAM" id="Phobius"/>
    </source>
</evidence>
<gene>
    <name evidence="4" type="ORF">M1O15_14275</name>
</gene>
<dbReference type="EMBL" id="JALPTH010000012">
    <property type="protein sequence ID" value="MCK8678539.1"/>
    <property type="molecule type" value="Genomic_DNA"/>
</dbReference>
<dbReference type="Pfam" id="PF20703">
    <property type="entry name" value="nSTAND1"/>
    <property type="match status" value="1"/>
</dbReference>
<dbReference type="Gene3D" id="2.130.10.10">
    <property type="entry name" value="YVTN repeat-like/Quinoprotein amine dehydrogenase"/>
    <property type="match status" value="1"/>
</dbReference>
<reference evidence="4 5" key="1">
    <citation type="submission" date="2022-04" db="EMBL/GenBank/DDBJ databases">
        <title>Streptomyces sp. nov. LCR6-01 isolated from Lichen of Dirinaria sp.</title>
        <authorList>
            <person name="Kanchanasin P."/>
            <person name="Tanasupawat S."/>
            <person name="Phongsopitanun W."/>
        </authorList>
    </citation>
    <scope>NUCLEOTIDE SEQUENCE [LARGE SCALE GENOMIC DNA]</scope>
    <source>
        <strain evidence="4 5">LCR6-01</strain>
    </source>
</reference>
<keyword evidence="5" id="KW-1185">Reference proteome</keyword>
<feature type="region of interest" description="Disordered" evidence="1">
    <location>
        <begin position="1225"/>
        <end position="1249"/>
    </location>
</feature>
<dbReference type="InterPro" id="IPR049052">
    <property type="entry name" value="nSTAND1"/>
</dbReference>
<feature type="transmembrane region" description="Helical" evidence="2">
    <location>
        <begin position="651"/>
        <end position="672"/>
    </location>
</feature>
<dbReference type="InterPro" id="IPR027417">
    <property type="entry name" value="P-loop_NTPase"/>
</dbReference>
<organism evidence="4 5">
    <name type="scientific">Streptomyces lichenis</name>
    <dbReference type="NCBI Taxonomy" id="2306967"/>
    <lineage>
        <taxon>Bacteria</taxon>
        <taxon>Bacillati</taxon>
        <taxon>Actinomycetota</taxon>
        <taxon>Actinomycetes</taxon>
        <taxon>Kitasatosporales</taxon>
        <taxon>Streptomycetaceae</taxon>
        <taxon>Streptomyces</taxon>
    </lineage>
</organism>
<dbReference type="SUPFAM" id="SSF52540">
    <property type="entry name" value="P-loop containing nucleoside triphosphate hydrolases"/>
    <property type="match status" value="1"/>
</dbReference>
<keyword evidence="4" id="KW-0645">Protease</keyword>
<accession>A0ABT0IB48</accession>
<comment type="caution">
    <text evidence="4">The sequence shown here is derived from an EMBL/GenBank/DDBJ whole genome shotgun (WGS) entry which is preliminary data.</text>
</comment>
<keyword evidence="2" id="KW-0812">Transmembrane</keyword>
<dbReference type="Proteomes" id="UP001522868">
    <property type="component" value="Unassembled WGS sequence"/>
</dbReference>
<sequence>MSRAADEALNAAAVRIRGEDGACAGAGVLVTADQLLTCAHVVSDALGTPRGAEVAAGAEVRVDFPLAGVEGSRPAVVERWIPEGAGHRGDVAVLRLGAPVPGTRPAPVADPDGLSDRPVRAVGFPVGEPGVLWHRGRLSGRSEGDWIQLSRADPHTAHITPGFSGSAVWDEEQGAVVGIVVAAQNRREDSQQSFAIGVGAVLRLLPGLSEALATDPFLGLETFQESHAGIFFGRDQDIEGVVAALRGEKPAVVLCGPSGCGKSSLALAGVVPRMRREGTDEVVVVNAGADGALPAGLALGLCAAVRGGRQGDPDQVERWLADHGVVYTLDRLRGGTGGEYLVVLDQAEALLDREEAEVAEVVRLLLPRGGPGTRSRLLITLRSDLLDAVLRHPRLGPLLDGERSRTFPLAPMSGRQLRQVINEPLRRAPAVGYEPGLAERILRDAGDRPESLPLLGFVLRKLWDDRFGGRLRTETYEAVRGVSGALEEHCERAWAECVGEGQRAAASRLLRGLVRVLPGSETPLRRRLPREEAGEAGWRLACALAERRLLVLRGGRDEPETAELAHETLIGVWPALREQVRDDREFLAGRAELGYDRERWERGAAPLPGAPQLAALRHWLKDREEELSPAERDFLARARGRQRARRRRVRAGWLAAALVLALIAALGTFLVYQSRVSERRDAEARSRALASLSAEAAEQDPGQAALLAMAAYELSPTQEARNALLRRYDQSKDTSWVLSGVQGGIDAVATSNDGTVILATSRLGRATLFVRRDGGGASRVPLRLSAQAFYPMVSRDGRRIGYLSTDGAFVWHDVDRGAGTADRLLGRARAVRDPVLRAMAEGKRRTSDQVHRADFSPDAGQVAMVVDERLRVWDLEARTSRRVPTPAAVEAVWFGPDQGVLVAHSTPESGSGRRSVLRVDVRTGGTRTVAEGVDTYVAETEGAYNLPALGLSGDGGVLVHCREDGERDRAVYRTVRVADGKTLSTHPSDGYSCGGLAVDETGRRFAAGTRRDWSFADRDRDGGALRSAGGAKPAGITARLLGGAEHPEITSWDPTSLWGHPLSADDGPPVRIAVAHPYLVEGGNTLIAQLDSGADLPGGPDRLVLLDAETGETRAQVERPAADRAVLSEAFLGLATDPAETLVADVVARNKVVVRALPTLRRITEITTRTPPVGAPGIAEPLTVFFPRSDELVTVSGSWIERWSTRDGRRLSKPVDARALGLVAENPPLTTDGGRPDSGFGVGPRPEPGHVQIMVRGDSAMHAVDLRTGVEDERLRFRLGPDNDRARLDPGGRYAIAKTKGAMWELWSVHPGRPAERLVGPLGPLGDSKASWSEGFVFGFTGRGSELFVANGDSVRFQQAARPDRLESYDFAEDQFFLAASRDGRVLLRTDGAGYTDLFRLDPGLWKRQLCEVLGRELTDEERRGLPAGLPRTLCPE</sequence>
<dbReference type="SMART" id="SM00382">
    <property type="entry name" value="AAA"/>
    <property type="match status" value="1"/>
</dbReference>
<dbReference type="InterPro" id="IPR043504">
    <property type="entry name" value="Peptidase_S1_PA_chymotrypsin"/>
</dbReference>
<dbReference type="GO" id="GO:0008233">
    <property type="term" value="F:peptidase activity"/>
    <property type="evidence" value="ECO:0007669"/>
    <property type="project" value="UniProtKB-KW"/>
</dbReference>
<evidence type="ECO:0000256" key="1">
    <source>
        <dbReference type="SAM" id="MobiDB-lite"/>
    </source>
</evidence>
<dbReference type="RefSeq" id="WP_248634181.1">
    <property type="nucleotide sequence ID" value="NZ_JALPTH010000012.1"/>
</dbReference>
<dbReference type="Gene3D" id="3.40.50.300">
    <property type="entry name" value="P-loop containing nucleotide triphosphate hydrolases"/>
    <property type="match status" value="1"/>
</dbReference>
<protein>
    <submittedName>
        <fullName evidence="4">Serine protease</fullName>
    </submittedName>
</protein>
<keyword evidence="2" id="KW-0472">Membrane</keyword>
<evidence type="ECO:0000313" key="5">
    <source>
        <dbReference type="Proteomes" id="UP001522868"/>
    </source>
</evidence>
<dbReference type="InterPro" id="IPR015943">
    <property type="entry name" value="WD40/YVTN_repeat-like_dom_sf"/>
</dbReference>